<dbReference type="Gene3D" id="1.20.5.170">
    <property type="match status" value="1"/>
</dbReference>
<evidence type="ECO:0000256" key="3">
    <source>
        <dbReference type="SAM" id="MobiDB-lite"/>
    </source>
</evidence>
<evidence type="ECO:0000259" key="4">
    <source>
        <dbReference type="Pfam" id="PF08614"/>
    </source>
</evidence>
<reference evidence="5" key="1">
    <citation type="journal article" date="2010" name="PLoS ONE">
        <title>The alcohol dehydrogenase system in the xylose-fermenting yeast Candida maltosa.</title>
        <authorList>
            <person name="Lin Y."/>
            <person name="He P."/>
            <person name="Wang Q."/>
            <person name="Lu D."/>
            <person name="Li Z."/>
            <person name="Wu C."/>
            <person name="Jiang N."/>
        </authorList>
    </citation>
    <scope>NUCLEOTIDE SEQUENCE</scope>
    <source>
        <strain evidence="5">Xu316</strain>
    </source>
</reference>
<name>E0XMK4_CANMA</name>
<keyword evidence="2" id="KW-0175">Coiled coil</keyword>
<gene>
    <name evidence="5" type="primary">ATG16</name>
</gene>
<dbReference type="Pfam" id="PF08614">
    <property type="entry name" value="ATG16"/>
    <property type="match status" value="1"/>
</dbReference>
<proteinExistence type="inferred from homology"/>
<organism evidence="5">
    <name type="scientific">Candida maltosa</name>
    <name type="common">Yeast</name>
    <dbReference type="NCBI Taxonomy" id="5479"/>
    <lineage>
        <taxon>Eukaryota</taxon>
        <taxon>Fungi</taxon>
        <taxon>Dikarya</taxon>
        <taxon>Ascomycota</taxon>
        <taxon>Saccharomycotina</taxon>
        <taxon>Pichiomycetes</taxon>
        <taxon>Debaryomycetaceae</taxon>
        <taxon>Candida/Lodderomyces clade</taxon>
        <taxon>Candida</taxon>
    </lineage>
</organism>
<feature type="region of interest" description="Disordered" evidence="3">
    <location>
        <begin position="44"/>
        <end position="71"/>
    </location>
</feature>
<evidence type="ECO:0000313" key="5">
    <source>
        <dbReference type="EMBL" id="ADM08007.1"/>
    </source>
</evidence>
<feature type="coiled-coil region" evidence="2">
    <location>
        <begin position="107"/>
        <end position="176"/>
    </location>
</feature>
<evidence type="ECO:0000256" key="1">
    <source>
        <dbReference type="ARBA" id="ARBA00005331"/>
    </source>
</evidence>
<comment type="similarity">
    <text evidence="1">Belongs to the ATG16 family.</text>
</comment>
<dbReference type="AlphaFoldDB" id="E0XMK4"/>
<dbReference type="InterPro" id="IPR013923">
    <property type="entry name" value="Autophagy-rel_prot_16_dom"/>
</dbReference>
<accession>E0XMK4</accession>
<feature type="compositionally biased region" description="Low complexity" evidence="3">
    <location>
        <begin position="44"/>
        <end position="67"/>
    </location>
</feature>
<sequence>MATTTNNWAEDILKQLNLRDEKEQKDSKYFIAFEQLSQKLSYLQQQQIQNPPSSSSSSSSPSPSLTSETLSKGQQDINTMIMLKENQLLKNENNDLIQSLNISTINNEKLELIIKDHVSTIKSLEKQTTKLKNKIEALQLEVKEKNKTIELINDEVLTSQIQYNVLRNKLEQLEKK</sequence>
<dbReference type="OMA" id="NHEIDAR"/>
<dbReference type="EMBL" id="GU395490">
    <property type="protein sequence ID" value="ADM08007.1"/>
    <property type="molecule type" value="Genomic_DNA"/>
</dbReference>
<evidence type="ECO:0000256" key="2">
    <source>
        <dbReference type="SAM" id="Coils"/>
    </source>
</evidence>
<feature type="domain" description="Autophagy-related protein 16" evidence="4">
    <location>
        <begin position="11"/>
        <end position="175"/>
    </location>
</feature>
<protein>
    <submittedName>
        <fullName evidence="5">Uncharacterized protein ATG16</fullName>
    </submittedName>
</protein>